<accession>A0ABR3EV54</accession>
<keyword evidence="5 9" id="KW-0479">Metal-binding</keyword>
<evidence type="ECO:0000256" key="8">
    <source>
        <dbReference type="ARBA" id="ARBA00048348"/>
    </source>
</evidence>
<evidence type="ECO:0000256" key="3">
    <source>
        <dbReference type="ARBA" id="ARBA00010718"/>
    </source>
</evidence>
<comment type="cofactor">
    <cofactor evidence="1 9">
        <name>Zn(2+)</name>
        <dbReference type="ChEBI" id="CHEBI:29105"/>
    </cofactor>
</comment>
<dbReference type="InterPro" id="IPR001148">
    <property type="entry name" value="CA_dom"/>
</dbReference>
<proteinExistence type="inferred from homology"/>
<evidence type="ECO:0000256" key="9">
    <source>
        <dbReference type="RuleBase" id="RU367011"/>
    </source>
</evidence>
<evidence type="ECO:0000256" key="2">
    <source>
        <dbReference type="ARBA" id="ARBA00002904"/>
    </source>
</evidence>
<dbReference type="InterPro" id="IPR018338">
    <property type="entry name" value="Carbonic_anhydrase_a-class_CS"/>
</dbReference>
<evidence type="ECO:0000313" key="11">
    <source>
        <dbReference type="EMBL" id="KAL0566797.1"/>
    </source>
</evidence>
<evidence type="ECO:0000256" key="1">
    <source>
        <dbReference type="ARBA" id="ARBA00001947"/>
    </source>
</evidence>
<keyword evidence="12" id="KW-1185">Reference proteome</keyword>
<dbReference type="InterPro" id="IPR036398">
    <property type="entry name" value="CA_dom_sf"/>
</dbReference>
<organism evidence="11 12">
    <name type="scientific">Marasmius crinis-equi</name>
    <dbReference type="NCBI Taxonomy" id="585013"/>
    <lineage>
        <taxon>Eukaryota</taxon>
        <taxon>Fungi</taxon>
        <taxon>Dikarya</taxon>
        <taxon>Basidiomycota</taxon>
        <taxon>Agaricomycotina</taxon>
        <taxon>Agaricomycetes</taxon>
        <taxon>Agaricomycetidae</taxon>
        <taxon>Agaricales</taxon>
        <taxon>Marasmiineae</taxon>
        <taxon>Marasmiaceae</taxon>
        <taxon>Marasmius</taxon>
    </lineage>
</organism>
<evidence type="ECO:0000256" key="5">
    <source>
        <dbReference type="ARBA" id="ARBA00022723"/>
    </source>
</evidence>
<dbReference type="SUPFAM" id="SSF51069">
    <property type="entry name" value="Carbonic anhydrase"/>
    <property type="match status" value="1"/>
</dbReference>
<dbReference type="PANTHER" id="PTHR18952:SF265">
    <property type="entry name" value="CARBONIC ANHYDRASE"/>
    <property type="match status" value="1"/>
</dbReference>
<evidence type="ECO:0000256" key="4">
    <source>
        <dbReference type="ARBA" id="ARBA00012925"/>
    </source>
</evidence>
<keyword evidence="7 9" id="KW-0456">Lyase</keyword>
<dbReference type="Gene3D" id="3.10.200.10">
    <property type="entry name" value="Alpha carbonic anhydrase"/>
    <property type="match status" value="1"/>
</dbReference>
<evidence type="ECO:0000313" key="12">
    <source>
        <dbReference type="Proteomes" id="UP001465976"/>
    </source>
</evidence>
<comment type="caution">
    <text evidence="11">The sequence shown here is derived from an EMBL/GenBank/DDBJ whole genome shotgun (WGS) entry which is preliminary data.</text>
</comment>
<reference evidence="11 12" key="1">
    <citation type="submission" date="2024-02" db="EMBL/GenBank/DDBJ databases">
        <title>A draft genome for the cacao thread blight pathogen Marasmius crinis-equi.</title>
        <authorList>
            <person name="Cohen S.P."/>
            <person name="Baruah I.K."/>
            <person name="Amoako-Attah I."/>
            <person name="Bukari Y."/>
            <person name="Meinhardt L.W."/>
            <person name="Bailey B.A."/>
        </authorList>
    </citation>
    <scope>NUCLEOTIDE SEQUENCE [LARGE SCALE GENOMIC DNA]</scope>
    <source>
        <strain evidence="11 12">GH-76</strain>
    </source>
</reference>
<name>A0ABR3EV54_9AGAR</name>
<dbReference type="EMBL" id="JBAHYK010001771">
    <property type="protein sequence ID" value="KAL0566797.1"/>
    <property type="molecule type" value="Genomic_DNA"/>
</dbReference>
<dbReference type="PROSITE" id="PS00162">
    <property type="entry name" value="ALPHA_CA_1"/>
    <property type="match status" value="1"/>
</dbReference>
<feature type="domain" description="Alpha-carbonic anhydrase" evidence="10">
    <location>
        <begin position="39"/>
        <end position="279"/>
    </location>
</feature>
<dbReference type="Pfam" id="PF00194">
    <property type="entry name" value="Carb_anhydrase"/>
    <property type="match status" value="1"/>
</dbReference>
<dbReference type="PROSITE" id="PS51144">
    <property type="entry name" value="ALPHA_CA_2"/>
    <property type="match status" value="1"/>
</dbReference>
<evidence type="ECO:0000256" key="6">
    <source>
        <dbReference type="ARBA" id="ARBA00022833"/>
    </source>
</evidence>
<sequence>MLFTTFLLAASSLARVHASCLHGTSLLRREVKDGQVKVASYGYDDHTGHPLLWGFLNANNTACGTGQRQSPINLNDSIPEPPPVEVSIPYTKEAVFENLGQTLEVMNVTGTTTFNDTKYNLKQFHFHTPSEHRINGEYHPLEMHMVHQTEDGSGFVVLAIFFAFSEDGSTTELLTSATQNIAHVTDAGAITTTGALNFTAITSAFECESKSHYVGSLTTPPCTEDINFIILKEPFPIDVKTYNAMKKIMKFNARYTQNALGDENLIKLAYEKFAALQAQ</sequence>
<gene>
    <name evidence="11" type="ORF">V5O48_015202</name>
</gene>
<feature type="chain" id="PRO_5045013297" description="Carbonic anhydrase" evidence="9">
    <location>
        <begin position="19"/>
        <end position="279"/>
    </location>
</feature>
<comment type="function">
    <text evidence="2 9">Reversible hydration of carbon dioxide.</text>
</comment>
<comment type="similarity">
    <text evidence="3 9">Belongs to the alpha-carbonic anhydrase family.</text>
</comment>
<feature type="signal peptide" evidence="9">
    <location>
        <begin position="1"/>
        <end position="18"/>
    </location>
</feature>
<dbReference type="Proteomes" id="UP001465976">
    <property type="component" value="Unassembled WGS sequence"/>
</dbReference>
<dbReference type="EC" id="4.2.1.1" evidence="4 9"/>
<dbReference type="InterPro" id="IPR041891">
    <property type="entry name" value="Alpha_CA_prokaryot-like"/>
</dbReference>
<evidence type="ECO:0000259" key="10">
    <source>
        <dbReference type="PROSITE" id="PS51144"/>
    </source>
</evidence>
<dbReference type="SMART" id="SM01057">
    <property type="entry name" value="Carb_anhydrase"/>
    <property type="match status" value="1"/>
</dbReference>
<evidence type="ECO:0000256" key="7">
    <source>
        <dbReference type="ARBA" id="ARBA00023239"/>
    </source>
</evidence>
<keyword evidence="9" id="KW-0732">Signal</keyword>
<keyword evidence="6 9" id="KW-0862">Zinc</keyword>
<dbReference type="PANTHER" id="PTHR18952">
    <property type="entry name" value="CARBONIC ANHYDRASE"/>
    <property type="match status" value="1"/>
</dbReference>
<comment type="catalytic activity">
    <reaction evidence="8 9">
        <text>hydrogencarbonate + H(+) = CO2 + H2O</text>
        <dbReference type="Rhea" id="RHEA:10748"/>
        <dbReference type="ChEBI" id="CHEBI:15377"/>
        <dbReference type="ChEBI" id="CHEBI:15378"/>
        <dbReference type="ChEBI" id="CHEBI:16526"/>
        <dbReference type="ChEBI" id="CHEBI:17544"/>
        <dbReference type="EC" id="4.2.1.1"/>
    </reaction>
</comment>
<protein>
    <recommendedName>
        <fullName evidence="4 9">Carbonic anhydrase</fullName>
        <ecNumber evidence="4 9">4.2.1.1</ecNumber>
    </recommendedName>
</protein>
<dbReference type="CDD" id="cd03124">
    <property type="entry name" value="alpha_CA_prokaryotic_like"/>
    <property type="match status" value="1"/>
</dbReference>
<dbReference type="InterPro" id="IPR023561">
    <property type="entry name" value="Carbonic_anhydrase_a-class"/>
</dbReference>